<dbReference type="EMBL" id="JBHTJA010000001">
    <property type="protein sequence ID" value="MFD0898835.1"/>
    <property type="molecule type" value="Genomic_DNA"/>
</dbReference>
<dbReference type="Gene3D" id="3.40.50.720">
    <property type="entry name" value="NAD(P)-binding Rossmann-like Domain"/>
    <property type="match status" value="1"/>
</dbReference>
<evidence type="ECO:0000259" key="1">
    <source>
        <dbReference type="Pfam" id="PF13460"/>
    </source>
</evidence>
<dbReference type="SUPFAM" id="SSF51735">
    <property type="entry name" value="NAD(P)-binding Rossmann-fold domains"/>
    <property type="match status" value="1"/>
</dbReference>
<dbReference type="Proteomes" id="UP001596972">
    <property type="component" value="Unassembled WGS sequence"/>
</dbReference>
<feature type="domain" description="NAD(P)-binding" evidence="1">
    <location>
        <begin position="6"/>
        <end position="141"/>
    </location>
</feature>
<dbReference type="PANTHER" id="PTHR43162:SF1">
    <property type="entry name" value="PRESTALK A DIFFERENTIATION PROTEIN A"/>
    <property type="match status" value="1"/>
</dbReference>
<protein>
    <submittedName>
        <fullName evidence="2">NAD(P)H-binding protein</fullName>
    </submittedName>
</protein>
<evidence type="ECO:0000313" key="3">
    <source>
        <dbReference type="Proteomes" id="UP001596972"/>
    </source>
</evidence>
<accession>A0ABW3EGE5</accession>
<sequence>MIVVTGATGIVGRPLVGLLADAGADVRAVTRDAGGGGLPEGVDVVEGDPRRPATVAAALEGATALFLHPRAVADASAELVALARERGVRRVVALSAMNVDDDLADQPSRHRGDRNKEAEDAAVGSGLEWTSLRAGFFAFNALTMWGGQLGAGDVVRGPYAGATEAPLHERDLAAVAARALLADDLVGRKPVLTGPRSLTHAEMLADLAEAIDRPLTYQEVPPEAVKAQMARNGFPEAFVCSYLALAARSVGRPALVTTEVEKILGRPARTFAEWAADHAQDFRASGG</sequence>
<gene>
    <name evidence="2" type="ORF">ACFQ11_00305</name>
</gene>
<dbReference type="Pfam" id="PF13460">
    <property type="entry name" value="NAD_binding_10"/>
    <property type="match status" value="1"/>
</dbReference>
<organism evidence="2 3">
    <name type="scientific">Actinomadura sediminis</name>
    <dbReference type="NCBI Taxonomy" id="1038904"/>
    <lineage>
        <taxon>Bacteria</taxon>
        <taxon>Bacillati</taxon>
        <taxon>Actinomycetota</taxon>
        <taxon>Actinomycetes</taxon>
        <taxon>Streptosporangiales</taxon>
        <taxon>Thermomonosporaceae</taxon>
        <taxon>Actinomadura</taxon>
    </lineage>
</organism>
<comment type="caution">
    <text evidence="2">The sequence shown here is derived from an EMBL/GenBank/DDBJ whole genome shotgun (WGS) entry which is preliminary data.</text>
</comment>
<proteinExistence type="predicted"/>
<dbReference type="InterPro" id="IPR016040">
    <property type="entry name" value="NAD(P)-bd_dom"/>
</dbReference>
<dbReference type="InterPro" id="IPR036291">
    <property type="entry name" value="NAD(P)-bd_dom_sf"/>
</dbReference>
<dbReference type="RefSeq" id="WP_378295628.1">
    <property type="nucleotide sequence ID" value="NZ_JBHTJA010000001.1"/>
</dbReference>
<reference evidence="3" key="1">
    <citation type="journal article" date="2019" name="Int. J. Syst. Evol. Microbiol.">
        <title>The Global Catalogue of Microorganisms (GCM) 10K type strain sequencing project: providing services to taxonomists for standard genome sequencing and annotation.</title>
        <authorList>
            <consortium name="The Broad Institute Genomics Platform"/>
            <consortium name="The Broad Institute Genome Sequencing Center for Infectious Disease"/>
            <person name="Wu L."/>
            <person name="Ma J."/>
        </authorList>
    </citation>
    <scope>NUCLEOTIDE SEQUENCE [LARGE SCALE GENOMIC DNA]</scope>
    <source>
        <strain evidence="3">JCM 31202</strain>
    </source>
</reference>
<dbReference type="PANTHER" id="PTHR43162">
    <property type="match status" value="1"/>
</dbReference>
<evidence type="ECO:0000313" key="2">
    <source>
        <dbReference type="EMBL" id="MFD0898835.1"/>
    </source>
</evidence>
<dbReference type="InterPro" id="IPR051604">
    <property type="entry name" value="Ergot_Alk_Oxidoreductase"/>
</dbReference>
<keyword evidence="3" id="KW-1185">Reference proteome</keyword>
<name>A0ABW3EGE5_9ACTN</name>